<evidence type="ECO:0000256" key="1">
    <source>
        <dbReference type="ARBA" id="ARBA00022768"/>
    </source>
</evidence>
<accession>A0ABD2NJP3</accession>
<comment type="caution">
    <text evidence="5">The sequence shown here is derived from an EMBL/GenBank/DDBJ whole genome shotgun (WGS) entry which is preliminary data.</text>
</comment>
<dbReference type="EMBL" id="JABFTP020000124">
    <property type="protein sequence ID" value="KAL3278755.1"/>
    <property type="molecule type" value="Genomic_DNA"/>
</dbReference>
<dbReference type="InterPro" id="IPR036433">
    <property type="entry name" value="EF1B_G_C_sf"/>
</dbReference>
<feature type="domain" description="EF-1-gamma C-terminal" evidence="4">
    <location>
        <begin position="1"/>
        <end position="153"/>
    </location>
</feature>
<dbReference type="InterPro" id="IPR050802">
    <property type="entry name" value="EF-GSTs"/>
</dbReference>
<evidence type="ECO:0000256" key="3">
    <source>
        <dbReference type="PROSITE-ProRule" id="PRU00519"/>
    </source>
</evidence>
<keyword evidence="1 3" id="KW-0251">Elongation factor</keyword>
<protein>
    <recommendedName>
        <fullName evidence="4">EF-1-gamma C-terminal domain-containing protein</fullName>
    </recommendedName>
</protein>
<dbReference type="FunFam" id="3.30.70.1010:FF:000001">
    <property type="entry name" value="Elongation factor 1-gamma 1"/>
    <property type="match status" value="1"/>
</dbReference>
<dbReference type="SUPFAM" id="SSF89942">
    <property type="entry name" value="eEF1-gamma domain"/>
    <property type="match status" value="1"/>
</dbReference>
<dbReference type="Proteomes" id="UP001516400">
    <property type="component" value="Unassembled WGS sequence"/>
</dbReference>
<evidence type="ECO:0000313" key="6">
    <source>
        <dbReference type="Proteomes" id="UP001516400"/>
    </source>
</evidence>
<dbReference type="Gene3D" id="3.30.70.1010">
    <property type="entry name" value="Translation elongation factor EF1B, gamma chain, conserved domain"/>
    <property type="match status" value="1"/>
</dbReference>
<dbReference type="Pfam" id="PF00647">
    <property type="entry name" value="EF1G"/>
    <property type="match status" value="1"/>
</dbReference>
<evidence type="ECO:0000256" key="2">
    <source>
        <dbReference type="ARBA" id="ARBA00022917"/>
    </source>
</evidence>
<reference evidence="5 6" key="1">
    <citation type="journal article" date="2021" name="BMC Biol.">
        <title>Horizontally acquired antibacterial genes associated with adaptive radiation of ladybird beetles.</title>
        <authorList>
            <person name="Li H.S."/>
            <person name="Tang X.F."/>
            <person name="Huang Y.H."/>
            <person name="Xu Z.Y."/>
            <person name="Chen M.L."/>
            <person name="Du X.Y."/>
            <person name="Qiu B.Y."/>
            <person name="Chen P.T."/>
            <person name="Zhang W."/>
            <person name="Slipinski A."/>
            <person name="Escalona H.E."/>
            <person name="Waterhouse R.M."/>
            <person name="Zwick A."/>
            <person name="Pang H."/>
        </authorList>
    </citation>
    <scope>NUCLEOTIDE SEQUENCE [LARGE SCALE GENOMIC DNA]</scope>
    <source>
        <strain evidence="5">SYSU2018</strain>
    </source>
</reference>
<organism evidence="5 6">
    <name type="scientific">Cryptolaemus montrouzieri</name>
    <dbReference type="NCBI Taxonomy" id="559131"/>
    <lineage>
        <taxon>Eukaryota</taxon>
        <taxon>Metazoa</taxon>
        <taxon>Ecdysozoa</taxon>
        <taxon>Arthropoda</taxon>
        <taxon>Hexapoda</taxon>
        <taxon>Insecta</taxon>
        <taxon>Pterygota</taxon>
        <taxon>Neoptera</taxon>
        <taxon>Endopterygota</taxon>
        <taxon>Coleoptera</taxon>
        <taxon>Polyphaga</taxon>
        <taxon>Cucujiformia</taxon>
        <taxon>Coccinelloidea</taxon>
        <taxon>Coccinellidae</taxon>
        <taxon>Scymninae</taxon>
        <taxon>Scymnini</taxon>
        <taxon>Cryptolaemus</taxon>
    </lineage>
</organism>
<sequence length="163" mass="19389">MPKVTFVVDDYKKSYSNEDEPVSIPYFWYQFDPEHYSLCYCEYKYPEELTKVFTSCNLITGMFQRLDKMRKAAFCSVCLFGVDNNSSISGVWFWRRQELGFPLSPDWQINYESYDWKKLDPKDPETKKLVQQYFSWTGTDKPGLSLYKRSSLSYDDETVMYSA</sequence>
<keyword evidence="2 3" id="KW-0648">Protein biosynthesis</keyword>
<dbReference type="SMART" id="SM01183">
    <property type="entry name" value="EF1G"/>
    <property type="match status" value="1"/>
</dbReference>
<dbReference type="GO" id="GO:0003746">
    <property type="term" value="F:translation elongation factor activity"/>
    <property type="evidence" value="ECO:0007669"/>
    <property type="project" value="UniProtKB-UniRule"/>
</dbReference>
<dbReference type="InterPro" id="IPR001662">
    <property type="entry name" value="EF1B_G_C"/>
</dbReference>
<evidence type="ECO:0000259" key="4">
    <source>
        <dbReference type="PROSITE" id="PS50040"/>
    </source>
</evidence>
<gene>
    <name evidence="5" type="ORF">HHI36_016282</name>
</gene>
<proteinExistence type="predicted"/>
<dbReference type="PANTHER" id="PTHR43986">
    <property type="entry name" value="ELONGATION FACTOR 1-GAMMA"/>
    <property type="match status" value="1"/>
</dbReference>
<dbReference type="AlphaFoldDB" id="A0ABD2NJP3"/>
<feature type="non-terminal residue" evidence="5">
    <location>
        <position position="163"/>
    </location>
</feature>
<dbReference type="PROSITE" id="PS50040">
    <property type="entry name" value="EF1G_C"/>
    <property type="match status" value="1"/>
</dbReference>
<keyword evidence="6" id="KW-1185">Reference proteome</keyword>
<evidence type="ECO:0000313" key="5">
    <source>
        <dbReference type="EMBL" id="KAL3278755.1"/>
    </source>
</evidence>
<name>A0ABD2NJP3_9CUCU</name>
<dbReference type="PANTHER" id="PTHR43986:SF1">
    <property type="entry name" value="ELONGATION FACTOR 1-GAMMA"/>
    <property type="match status" value="1"/>
</dbReference>